<accession>A0A3B0YSA1</accession>
<proteinExistence type="predicted"/>
<gene>
    <name evidence="2" type="ORF">MNBD_GAMMA13-660</name>
</gene>
<name>A0A3B0YSA1_9ZZZZ</name>
<dbReference type="EMBL" id="UOFK01000113">
    <property type="protein sequence ID" value="VAW77199.1"/>
    <property type="molecule type" value="Genomic_DNA"/>
</dbReference>
<dbReference type="InterPro" id="IPR008523">
    <property type="entry name" value="DUF805"/>
</dbReference>
<dbReference type="Pfam" id="PF05656">
    <property type="entry name" value="DUF805"/>
    <property type="match status" value="1"/>
</dbReference>
<dbReference type="AlphaFoldDB" id="A0A3B0YSA1"/>
<protein>
    <submittedName>
        <fullName evidence="2">Integral membrane protein</fullName>
    </submittedName>
</protein>
<keyword evidence="1" id="KW-0812">Transmembrane</keyword>
<feature type="transmembrane region" description="Helical" evidence="1">
    <location>
        <begin position="23"/>
        <end position="40"/>
    </location>
</feature>
<sequence length="113" mass="13073">MEHFIDALKKYADFSGRATRKQYWMFVLFYIIFYLILGTIDAALQTFLLSPVFSLALFIPSISVAARRLHDTGRTGWWQLIYLIPLIGLIVMIVFLVQDSHGDNEYGPNQKQN</sequence>
<organism evidence="2">
    <name type="scientific">hydrothermal vent metagenome</name>
    <dbReference type="NCBI Taxonomy" id="652676"/>
    <lineage>
        <taxon>unclassified sequences</taxon>
        <taxon>metagenomes</taxon>
        <taxon>ecological metagenomes</taxon>
    </lineage>
</organism>
<evidence type="ECO:0000313" key="2">
    <source>
        <dbReference type="EMBL" id="VAW77199.1"/>
    </source>
</evidence>
<dbReference type="PANTHER" id="PTHR34980">
    <property type="entry name" value="INNER MEMBRANE PROTEIN-RELATED-RELATED"/>
    <property type="match status" value="1"/>
</dbReference>
<dbReference type="PANTHER" id="PTHR34980:SF2">
    <property type="entry name" value="INNER MEMBRANE PROTEIN YHAH-RELATED"/>
    <property type="match status" value="1"/>
</dbReference>
<evidence type="ECO:0000256" key="1">
    <source>
        <dbReference type="SAM" id="Phobius"/>
    </source>
</evidence>
<reference evidence="2" key="1">
    <citation type="submission" date="2018-06" db="EMBL/GenBank/DDBJ databases">
        <authorList>
            <person name="Zhirakovskaya E."/>
        </authorList>
    </citation>
    <scope>NUCLEOTIDE SEQUENCE</scope>
</reference>
<keyword evidence="1" id="KW-0472">Membrane</keyword>
<keyword evidence="1" id="KW-1133">Transmembrane helix</keyword>
<dbReference type="GO" id="GO:0005886">
    <property type="term" value="C:plasma membrane"/>
    <property type="evidence" value="ECO:0007669"/>
    <property type="project" value="TreeGrafter"/>
</dbReference>
<feature type="transmembrane region" description="Helical" evidence="1">
    <location>
        <begin position="77"/>
        <end position="97"/>
    </location>
</feature>